<dbReference type="EMBL" id="AZHX01000411">
    <property type="protein sequence ID" value="ETX07640.1"/>
    <property type="molecule type" value="Genomic_DNA"/>
</dbReference>
<dbReference type="Proteomes" id="UP000019140">
    <property type="component" value="Unassembled WGS sequence"/>
</dbReference>
<proteinExistence type="predicted"/>
<dbReference type="AlphaFoldDB" id="W4MBQ9"/>
<sequence>MNQLATAVAMPSWVGPVPDRDPAEIAPQEDDIVKLGSHLVGIPDHVSGGQGSLPSVQELLALNVKQITSFLG</sequence>
<evidence type="ECO:0000313" key="2">
    <source>
        <dbReference type="Proteomes" id="UP000019140"/>
    </source>
</evidence>
<comment type="caution">
    <text evidence="1">The sequence shown here is derived from an EMBL/GenBank/DDBJ whole genome shotgun (WGS) entry which is preliminary data.</text>
</comment>
<evidence type="ECO:0000313" key="1">
    <source>
        <dbReference type="EMBL" id="ETX07640.1"/>
    </source>
</evidence>
<organism evidence="1 2">
    <name type="scientific">Candidatus Entotheonella gemina</name>
    <dbReference type="NCBI Taxonomy" id="1429439"/>
    <lineage>
        <taxon>Bacteria</taxon>
        <taxon>Pseudomonadati</taxon>
        <taxon>Nitrospinota/Tectimicrobiota group</taxon>
        <taxon>Candidatus Tectimicrobiota</taxon>
        <taxon>Candidatus Entotheonellia</taxon>
        <taxon>Candidatus Entotheonellales</taxon>
        <taxon>Candidatus Entotheonellaceae</taxon>
        <taxon>Candidatus Entotheonella</taxon>
    </lineage>
</organism>
<keyword evidence="2" id="KW-1185">Reference proteome</keyword>
<accession>W4MBQ9</accession>
<dbReference type="HOGENOM" id="CLU_2714871_0_0_7"/>
<name>W4MBQ9_9BACT</name>
<reference evidence="1 2" key="1">
    <citation type="journal article" date="2014" name="Nature">
        <title>An environmental bacterial taxon with a large and distinct metabolic repertoire.</title>
        <authorList>
            <person name="Wilson M.C."/>
            <person name="Mori T."/>
            <person name="Ruckert C."/>
            <person name="Uria A.R."/>
            <person name="Helf M.J."/>
            <person name="Takada K."/>
            <person name="Gernert C."/>
            <person name="Steffens U.A."/>
            <person name="Heycke N."/>
            <person name="Schmitt S."/>
            <person name="Rinke C."/>
            <person name="Helfrich E.J."/>
            <person name="Brachmann A.O."/>
            <person name="Gurgui C."/>
            <person name="Wakimoto T."/>
            <person name="Kracht M."/>
            <person name="Crusemann M."/>
            <person name="Hentschel U."/>
            <person name="Abe I."/>
            <person name="Matsunaga S."/>
            <person name="Kalinowski J."/>
            <person name="Takeyama H."/>
            <person name="Piel J."/>
        </authorList>
    </citation>
    <scope>NUCLEOTIDE SEQUENCE [LARGE SCALE GENOMIC DNA]</scope>
    <source>
        <strain evidence="2">TSY2</strain>
    </source>
</reference>
<gene>
    <name evidence="1" type="ORF">ETSY2_10065</name>
</gene>
<protein>
    <submittedName>
        <fullName evidence="1">Uncharacterized protein</fullName>
    </submittedName>
</protein>